<keyword evidence="3" id="KW-1185">Reference proteome</keyword>
<feature type="chain" id="PRO_5010352876" description="EF-hand domain-containing protein" evidence="1">
    <location>
        <begin position="20"/>
        <end position="119"/>
    </location>
</feature>
<comment type="caution">
    <text evidence="2">The sequence shown here is derived from an EMBL/GenBank/DDBJ whole genome shotgun (WGS) entry which is preliminary data.</text>
</comment>
<sequence length="119" mass="13332">MKKYLLIVCALIFSIAANAQGKAGKQQAKAMKYAELATEEFSLDETKKNAVYEIKLEQQKEIMGLAKKKKSGELTQEEFKAKQKEVNKSYAPKLADAIGVSKKELNAFNKKAKEAMKKK</sequence>
<keyword evidence="1" id="KW-0732">Signal</keyword>
<organism evidence="2 3">
    <name type="scientific">Flammeovirga pacifica</name>
    <dbReference type="NCBI Taxonomy" id="915059"/>
    <lineage>
        <taxon>Bacteria</taxon>
        <taxon>Pseudomonadati</taxon>
        <taxon>Bacteroidota</taxon>
        <taxon>Cytophagia</taxon>
        <taxon>Cytophagales</taxon>
        <taxon>Flammeovirgaceae</taxon>
        <taxon>Flammeovirga</taxon>
    </lineage>
</organism>
<proteinExistence type="predicted"/>
<dbReference type="RefSeq" id="WP_044222765.1">
    <property type="nucleotide sequence ID" value="NZ_JRYR02000001.1"/>
</dbReference>
<protein>
    <recommendedName>
        <fullName evidence="4">EF-hand domain-containing protein</fullName>
    </recommendedName>
</protein>
<accession>A0A1S1Z0I7</accession>
<gene>
    <name evidence="2" type="ORF">NH26_10630</name>
</gene>
<name>A0A1S1Z0I7_FLAPC</name>
<reference evidence="2 3" key="1">
    <citation type="journal article" date="2012" name="Int. J. Syst. Evol. Microbiol.">
        <title>Flammeovirga pacifica sp. nov., isolated from deep-sea sediment.</title>
        <authorList>
            <person name="Xu H."/>
            <person name="Fu Y."/>
            <person name="Yang N."/>
            <person name="Ding Z."/>
            <person name="Lai Q."/>
            <person name="Zeng R."/>
        </authorList>
    </citation>
    <scope>NUCLEOTIDE SEQUENCE [LARGE SCALE GENOMIC DNA]</scope>
    <source>
        <strain evidence="3">DSM 24597 / LMG 26175 / WPAGA1</strain>
    </source>
</reference>
<evidence type="ECO:0000313" key="2">
    <source>
        <dbReference type="EMBL" id="OHX66779.1"/>
    </source>
</evidence>
<dbReference type="Proteomes" id="UP000179797">
    <property type="component" value="Unassembled WGS sequence"/>
</dbReference>
<dbReference type="AlphaFoldDB" id="A0A1S1Z0I7"/>
<dbReference type="EMBL" id="JRYR02000001">
    <property type="protein sequence ID" value="OHX66779.1"/>
    <property type="molecule type" value="Genomic_DNA"/>
</dbReference>
<evidence type="ECO:0000313" key="3">
    <source>
        <dbReference type="Proteomes" id="UP000179797"/>
    </source>
</evidence>
<evidence type="ECO:0000256" key="1">
    <source>
        <dbReference type="SAM" id="SignalP"/>
    </source>
</evidence>
<feature type="signal peptide" evidence="1">
    <location>
        <begin position="1"/>
        <end position="19"/>
    </location>
</feature>
<dbReference type="OrthoDB" id="1448289at2"/>
<evidence type="ECO:0008006" key="4">
    <source>
        <dbReference type="Google" id="ProtNLM"/>
    </source>
</evidence>